<dbReference type="Proteomes" id="UP000236291">
    <property type="component" value="Unassembled WGS sequence"/>
</dbReference>
<dbReference type="AlphaFoldDB" id="A0A2K3P8D0"/>
<reference evidence="1 2" key="2">
    <citation type="journal article" date="2017" name="Front. Plant Sci.">
        <title>Gene Classification and Mining of Molecular Markers Useful in Red Clover (Trifolium pratense) Breeding.</title>
        <authorList>
            <person name="Istvanek J."/>
            <person name="Dluhosova J."/>
            <person name="Dluhos P."/>
            <person name="Patkova L."/>
            <person name="Nedelnik J."/>
            <person name="Repkova J."/>
        </authorList>
    </citation>
    <scope>NUCLEOTIDE SEQUENCE [LARGE SCALE GENOMIC DNA]</scope>
    <source>
        <strain evidence="2">cv. Tatra</strain>
        <tissue evidence="1">Young leaves</tissue>
    </source>
</reference>
<comment type="caution">
    <text evidence="1">The sequence shown here is derived from an EMBL/GenBank/DDBJ whole genome shotgun (WGS) entry which is preliminary data.</text>
</comment>
<name>A0A2K3P8D0_TRIPR</name>
<evidence type="ECO:0000313" key="2">
    <source>
        <dbReference type="Proteomes" id="UP000236291"/>
    </source>
</evidence>
<accession>A0A2K3P8D0</accession>
<gene>
    <name evidence="1" type="ORF">L195_g008141</name>
</gene>
<feature type="non-terminal residue" evidence="1">
    <location>
        <position position="1"/>
    </location>
</feature>
<evidence type="ECO:0000313" key="1">
    <source>
        <dbReference type="EMBL" id="PNY11533.1"/>
    </source>
</evidence>
<sequence length="90" mass="9553">GYVYIAPSAGPRPLMAFNGHQVAAGKQLESYNEQLMLIIPVTTVTIRVGIVTVGGSSVCVERPCIRACSEVVARGPLVFELLIPVQNSAQ</sequence>
<protein>
    <submittedName>
        <fullName evidence="1">Uncharacterized protein</fullName>
    </submittedName>
</protein>
<dbReference type="EMBL" id="ASHM01004605">
    <property type="protein sequence ID" value="PNY11533.1"/>
    <property type="molecule type" value="Genomic_DNA"/>
</dbReference>
<organism evidence="1 2">
    <name type="scientific">Trifolium pratense</name>
    <name type="common">Red clover</name>
    <dbReference type="NCBI Taxonomy" id="57577"/>
    <lineage>
        <taxon>Eukaryota</taxon>
        <taxon>Viridiplantae</taxon>
        <taxon>Streptophyta</taxon>
        <taxon>Embryophyta</taxon>
        <taxon>Tracheophyta</taxon>
        <taxon>Spermatophyta</taxon>
        <taxon>Magnoliopsida</taxon>
        <taxon>eudicotyledons</taxon>
        <taxon>Gunneridae</taxon>
        <taxon>Pentapetalae</taxon>
        <taxon>rosids</taxon>
        <taxon>fabids</taxon>
        <taxon>Fabales</taxon>
        <taxon>Fabaceae</taxon>
        <taxon>Papilionoideae</taxon>
        <taxon>50 kb inversion clade</taxon>
        <taxon>NPAAA clade</taxon>
        <taxon>Hologalegina</taxon>
        <taxon>IRL clade</taxon>
        <taxon>Trifolieae</taxon>
        <taxon>Trifolium</taxon>
    </lineage>
</organism>
<reference evidence="1 2" key="1">
    <citation type="journal article" date="2014" name="Am. J. Bot.">
        <title>Genome assembly and annotation for red clover (Trifolium pratense; Fabaceae).</title>
        <authorList>
            <person name="Istvanek J."/>
            <person name="Jaros M."/>
            <person name="Krenek A."/>
            <person name="Repkova J."/>
        </authorList>
    </citation>
    <scope>NUCLEOTIDE SEQUENCE [LARGE SCALE GENOMIC DNA]</scope>
    <source>
        <strain evidence="2">cv. Tatra</strain>
        <tissue evidence="1">Young leaves</tissue>
    </source>
</reference>
<proteinExistence type="predicted"/>